<name>A0A518GHM9_9BACT</name>
<feature type="chain" id="PRO_5022126201" evidence="3">
    <location>
        <begin position="32"/>
        <end position="385"/>
    </location>
</feature>
<dbReference type="KEGG" id="ahel:Q31a_64970"/>
<accession>A0A518GHM9</accession>
<organism evidence="5 6">
    <name type="scientific">Aureliella helgolandensis</name>
    <dbReference type="NCBI Taxonomy" id="2527968"/>
    <lineage>
        <taxon>Bacteria</taxon>
        <taxon>Pseudomonadati</taxon>
        <taxon>Planctomycetota</taxon>
        <taxon>Planctomycetia</taxon>
        <taxon>Pirellulales</taxon>
        <taxon>Pirellulaceae</taxon>
        <taxon>Aureliella</taxon>
    </lineage>
</organism>
<keyword evidence="6" id="KW-1185">Reference proteome</keyword>
<keyword evidence="3" id="KW-0732">Signal</keyword>
<dbReference type="RefSeq" id="WP_197355942.1">
    <property type="nucleotide sequence ID" value="NZ_CP036298.1"/>
</dbReference>
<keyword evidence="1" id="KW-0175">Coiled coil</keyword>
<dbReference type="GO" id="GO:0006508">
    <property type="term" value="P:proteolysis"/>
    <property type="evidence" value="ECO:0007669"/>
    <property type="project" value="UniProtKB-KW"/>
</dbReference>
<dbReference type="AlphaFoldDB" id="A0A518GHM9"/>
<dbReference type="Gene3D" id="2.30.42.10">
    <property type="match status" value="1"/>
</dbReference>
<proteinExistence type="predicted"/>
<dbReference type="Proteomes" id="UP000318017">
    <property type="component" value="Chromosome"/>
</dbReference>
<protein>
    <submittedName>
        <fullName evidence="5">Serine endoprotease</fullName>
    </submittedName>
</protein>
<evidence type="ECO:0000256" key="3">
    <source>
        <dbReference type="SAM" id="SignalP"/>
    </source>
</evidence>
<evidence type="ECO:0000256" key="2">
    <source>
        <dbReference type="SAM" id="MobiDB-lite"/>
    </source>
</evidence>
<evidence type="ECO:0000259" key="4">
    <source>
        <dbReference type="PROSITE" id="PS50106"/>
    </source>
</evidence>
<feature type="compositionally biased region" description="Low complexity" evidence="2">
    <location>
        <begin position="36"/>
        <end position="45"/>
    </location>
</feature>
<keyword evidence="5" id="KW-0645">Protease</keyword>
<feature type="region of interest" description="Disordered" evidence="2">
    <location>
        <begin position="36"/>
        <end position="56"/>
    </location>
</feature>
<dbReference type="Pfam" id="PF13180">
    <property type="entry name" value="PDZ_2"/>
    <property type="match status" value="1"/>
</dbReference>
<dbReference type="SMART" id="SM00228">
    <property type="entry name" value="PDZ"/>
    <property type="match status" value="1"/>
</dbReference>
<feature type="domain" description="PDZ" evidence="4">
    <location>
        <begin position="61"/>
        <end position="117"/>
    </location>
</feature>
<dbReference type="GO" id="GO:0008233">
    <property type="term" value="F:peptidase activity"/>
    <property type="evidence" value="ECO:0007669"/>
    <property type="project" value="UniProtKB-KW"/>
</dbReference>
<gene>
    <name evidence="5" type="ORF">Q31a_64970</name>
</gene>
<dbReference type="PROSITE" id="PS50106">
    <property type="entry name" value="PDZ"/>
    <property type="match status" value="1"/>
</dbReference>
<evidence type="ECO:0000313" key="6">
    <source>
        <dbReference type="Proteomes" id="UP000318017"/>
    </source>
</evidence>
<dbReference type="InterPro" id="IPR036034">
    <property type="entry name" value="PDZ_sf"/>
</dbReference>
<sequence length="385" mass="42064" precursor="true">MIGSILQCRLFGPTCIAALTSVFAFPMPANADEPTVESAPAVAAAPEHRDGPEDPSLARPGVWLGIQLKEVTGDLAKHLDRSDGVFVEWIVPESPAAQAQLAIGDVLLAVDDQPLDSPSMLLEIMAQQSVAEPQALAFRLLRRGHELTIRVTPAPRPRINDSANQTIESTLSELLEQNGAPAEIRERKEFLKSLRNQGVRVLRFGNPSMVLGDADQSPNEETKTRFEQEVEGGKVVVTIDADAGPPAQITVQQADNVQTLEATDDAIAKLPKELQDCVQTVLKEFATHREARGAMQQMLERRIAIIGDDGQPFALPEGLQMDLLKADLRAHAKQRLEQLKSPHDAPIAPPTEQTEEFQAEIARLKALVEELKAEIGELRNTPQQK</sequence>
<evidence type="ECO:0000256" key="1">
    <source>
        <dbReference type="SAM" id="Coils"/>
    </source>
</evidence>
<feature type="coiled-coil region" evidence="1">
    <location>
        <begin position="354"/>
        <end position="381"/>
    </location>
</feature>
<reference evidence="5 6" key="1">
    <citation type="submission" date="2019-02" db="EMBL/GenBank/DDBJ databases">
        <title>Deep-cultivation of Planctomycetes and their phenomic and genomic characterization uncovers novel biology.</title>
        <authorList>
            <person name="Wiegand S."/>
            <person name="Jogler M."/>
            <person name="Boedeker C."/>
            <person name="Pinto D."/>
            <person name="Vollmers J."/>
            <person name="Rivas-Marin E."/>
            <person name="Kohn T."/>
            <person name="Peeters S.H."/>
            <person name="Heuer A."/>
            <person name="Rast P."/>
            <person name="Oberbeckmann S."/>
            <person name="Bunk B."/>
            <person name="Jeske O."/>
            <person name="Meyerdierks A."/>
            <person name="Storesund J.E."/>
            <person name="Kallscheuer N."/>
            <person name="Luecker S."/>
            <person name="Lage O.M."/>
            <person name="Pohl T."/>
            <person name="Merkel B.J."/>
            <person name="Hornburger P."/>
            <person name="Mueller R.-W."/>
            <person name="Bruemmer F."/>
            <person name="Labrenz M."/>
            <person name="Spormann A.M."/>
            <person name="Op den Camp H."/>
            <person name="Overmann J."/>
            <person name="Amann R."/>
            <person name="Jetten M.S.M."/>
            <person name="Mascher T."/>
            <person name="Medema M.H."/>
            <person name="Devos D.P."/>
            <person name="Kaster A.-K."/>
            <person name="Ovreas L."/>
            <person name="Rohde M."/>
            <person name="Galperin M.Y."/>
            <person name="Jogler C."/>
        </authorList>
    </citation>
    <scope>NUCLEOTIDE SEQUENCE [LARGE SCALE GENOMIC DNA]</scope>
    <source>
        <strain evidence="5 6">Q31a</strain>
    </source>
</reference>
<dbReference type="InterPro" id="IPR001478">
    <property type="entry name" value="PDZ"/>
</dbReference>
<dbReference type="SUPFAM" id="SSF50156">
    <property type="entry name" value="PDZ domain-like"/>
    <property type="match status" value="1"/>
</dbReference>
<feature type="signal peptide" evidence="3">
    <location>
        <begin position="1"/>
        <end position="31"/>
    </location>
</feature>
<dbReference type="EMBL" id="CP036298">
    <property type="protein sequence ID" value="QDV28102.1"/>
    <property type="molecule type" value="Genomic_DNA"/>
</dbReference>
<keyword evidence="5" id="KW-0378">Hydrolase</keyword>
<evidence type="ECO:0000313" key="5">
    <source>
        <dbReference type="EMBL" id="QDV28102.1"/>
    </source>
</evidence>